<dbReference type="AlphaFoldDB" id="B0PEC3"/>
<dbReference type="PANTHER" id="PTHR30514">
    <property type="entry name" value="GLUCOKINASE"/>
    <property type="match status" value="1"/>
</dbReference>
<dbReference type="SUPFAM" id="SSF46689">
    <property type="entry name" value="Homeodomain-like"/>
    <property type="match status" value="1"/>
</dbReference>
<comment type="caution">
    <text evidence="6">The sequence shown here is derived from an EMBL/GenBank/DDBJ whole genome shotgun (WGS) entry which is preliminary data.</text>
</comment>
<dbReference type="eggNOG" id="COG1737">
    <property type="taxonomic scope" value="Bacteria"/>
</dbReference>
<evidence type="ECO:0000313" key="6">
    <source>
        <dbReference type="EMBL" id="EDS10312.1"/>
    </source>
</evidence>
<dbReference type="Gene3D" id="3.40.50.10490">
    <property type="entry name" value="Glucose-6-phosphate isomerase like protein, domain 1"/>
    <property type="match status" value="1"/>
</dbReference>
<dbReference type="PANTHER" id="PTHR30514:SF18">
    <property type="entry name" value="RPIR-FAMILY TRANSCRIPTIONAL REGULATOR"/>
    <property type="match status" value="1"/>
</dbReference>
<dbReference type="GO" id="GO:1901135">
    <property type="term" value="P:carbohydrate derivative metabolic process"/>
    <property type="evidence" value="ECO:0007669"/>
    <property type="project" value="InterPro"/>
</dbReference>
<dbReference type="InterPro" id="IPR046348">
    <property type="entry name" value="SIS_dom_sf"/>
</dbReference>
<dbReference type="InterPro" id="IPR000281">
    <property type="entry name" value="HTH_RpiR"/>
</dbReference>
<protein>
    <submittedName>
        <fullName evidence="6">SIS domain protein</fullName>
    </submittedName>
</protein>
<evidence type="ECO:0000313" key="7">
    <source>
        <dbReference type="Proteomes" id="UP000003803"/>
    </source>
</evidence>
<dbReference type="InterPro" id="IPR036388">
    <property type="entry name" value="WH-like_DNA-bd_sf"/>
</dbReference>
<reference evidence="6" key="2">
    <citation type="submission" date="2013-09" db="EMBL/GenBank/DDBJ databases">
        <title>Draft genome sequence of Anaerotruncus colihominis(DSM 17241).</title>
        <authorList>
            <person name="Sudarsanam P."/>
            <person name="Ley R."/>
            <person name="Guruge J."/>
            <person name="Turnbaugh P.J."/>
            <person name="Mahowald M."/>
            <person name="Liep D."/>
            <person name="Gordon J."/>
        </authorList>
    </citation>
    <scope>NUCLEOTIDE SEQUENCE</scope>
    <source>
        <strain evidence="6">DSM 17241</strain>
    </source>
</reference>
<dbReference type="EMBL" id="ABGD02000024">
    <property type="protein sequence ID" value="EDS10312.1"/>
    <property type="molecule type" value="Genomic_DNA"/>
</dbReference>
<evidence type="ECO:0000256" key="1">
    <source>
        <dbReference type="ARBA" id="ARBA00023015"/>
    </source>
</evidence>
<dbReference type="InterPro" id="IPR009057">
    <property type="entry name" value="Homeodomain-like_sf"/>
</dbReference>
<dbReference type="InterPro" id="IPR001347">
    <property type="entry name" value="SIS_dom"/>
</dbReference>
<dbReference type="GO" id="GO:0003700">
    <property type="term" value="F:DNA-binding transcription factor activity"/>
    <property type="evidence" value="ECO:0007669"/>
    <property type="project" value="InterPro"/>
</dbReference>
<dbReference type="SUPFAM" id="SSF53697">
    <property type="entry name" value="SIS domain"/>
    <property type="match status" value="1"/>
</dbReference>
<keyword evidence="7" id="KW-1185">Reference proteome</keyword>
<dbReference type="Proteomes" id="UP000003803">
    <property type="component" value="Unassembled WGS sequence"/>
</dbReference>
<dbReference type="STRING" id="169435.ERS852551_00969"/>
<evidence type="ECO:0000256" key="2">
    <source>
        <dbReference type="ARBA" id="ARBA00023125"/>
    </source>
</evidence>
<name>B0PEC3_9FIRM</name>
<dbReference type="Pfam" id="PF01380">
    <property type="entry name" value="SIS"/>
    <property type="match status" value="1"/>
</dbReference>
<dbReference type="Pfam" id="PF01418">
    <property type="entry name" value="HTH_6"/>
    <property type="match status" value="1"/>
</dbReference>
<dbReference type="InterPro" id="IPR047640">
    <property type="entry name" value="RpiR-like"/>
</dbReference>
<keyword evidence="2" id="KW-0238">DNA-binding</keyword>
<keyword evidence="1" id="KW-0805">Transcription regulation</keyword>
<feature type="domain" description="SIS" evidence="5">
    <location>
        <begin position="170"/>
        <end position="309"/>
    </location>
</feature>
<dbReference type="Gene3D" id="1.10.10.10">
    <property type="entry name" value="Winged helix-like DNA-binding domain superfamily/Winged helix DNA-binding domain"/>
    <property type="match status" value="1"/>
</dbReference>
<reference evidence="6" key="1">
    <citation type="submission" date="2007-11" db="EMBL/GenBank/DDBJ databases">
        <authorList>
            <person name="Fulton L."/>
            <person name="Clifton S."/>
            <person name="Fulton B."/>
            <person name="Xu J."/>
            <person name="Minx P."/>
            <person name="Pepin K.H."/>
            <person name="Johnson M."/>
            <person name="Thiruvilangam P."/>
            <person name="Bhonagiri V."/>
            <person name="Nash W.E."/>
            <person name="Mardis E.R."/>
            <person name="Wilson R.K."/>
        </authorList>
    </citation>
    <scope>NUCLEOTIDE SEQUENCE [LARGE SCALE GENOMIC DNA]</scope>
    <source>
        <strain evidence="6">DSM 17241</strain>
    </source>
</reference>
<feature type="domain" description="HTH rpiR-type" evidence="4">
    <location>
        <begin position="48"/>
        <end position="124"/>
    </location>
</feature>
<dbReference type="CDD" id="cd05013">
    <property type="entry name" value="SIS_RpiR"/>
    <property type="match status" value="1"/>
</dbReference>
<dbReference type="GO" id="GO:0003677">
    <property type="term" value="F:DNA binding"/>
    <property type="evidence" value="ECO:0007669"/>
    <property type="project" value="UniProtKB-KW"/>
</dbReference>
<evidence type="ECO:0000256" key="3">
    <source>
        <dbReference type="ARBA" id="ARBA00023163"/>
    </source>
</evidence>
<proteinExistence type="predicted"/>
<sequence>MLDFSCKLRYDKKSIAVPAQTKRRCAPLAGTVESMRAFDIGRDVNMSQDLLTVIRQMTPGFSKGQRLIAGYIVNHFDKAAFMTASKLGAVVGVSESTVVRFASEIGFEGYPELQRALQELIRNKLTTVQRMDVTSDQLENADVLAKVLGKDIEKIRRTLEETSRTDFEQAVDSICAARSIYIIGVRSAAALAQFMSFYFNHIFPNVRLINTTSRSEMFEQIMRIGPDDVFIGISFPRYSRRTVQACHYARTNGAKVIALTDSMQSPIAEGADHTLVARSDMVSFIDSLVAPLSLINALIVAVGLKKRGEIAQTYERLERIWDQYDVYEKHGEGAGGN</sequence>
<dbReference type="HOGENOM" id="CLU_055769_1_1_9"/>
<dbReference type="PROSITE" id="PS51464">
    <property type="entry name" value="SIS"/>
    <property type="match status" value="1"/>
</dbReference>
<keyword evidence="3" id="KW-0804">Transcription</keyword>
<evidence type="ECO:0000259" key="4">
    <source>
        <dbReference type="PROSITE" id="PS51071"/>
    </source>
</evidence>
<gene>
    <name evidence="6" type="ORF">ANACOL_02912</name>
</gene>
<dbReference type="GO" id="GO:0097367">
    <property type="term" value="F:carbohydrate derivative binding"/>
    <property type="evidence" value="ECO:0007669"/>
    <property type="project" value="InterPro"/>
</dbReference>
<dbReference type="PROSITE" id="PS51071">
    <property type="entry name" value="HTH_RPIR"/>
    <property type="match status" value="1"/>
</dbReference>
<accession>B0PEC3</accession>
<dbReference type="InterPro" id="IPR035472">
    <property type="entry name" value="RpiR-like_SIS"/>
</dbReference>
<organism evidence="6 7">
    <name type="scientific">Anaerotruncus colihominis DSM 17241</name>
    <dbReference type="NCBI Taxonomy" id="445972"/>
    <lineage>
        <taxon>Bacteria</taxon>
        <taxon>Bacillati</taxon>
        <taxon>Bacillota</taxon>
        <taxon>Clostridia</taxon>
        <taxon>Eubacteriales</taxon>
        <taxon>Oscillospiraceae</taxon>
        <taxon>Anaerotruncus</taxon>
    </lineage>
</organism>
<evidence type="ECO:0000259" key="5">
    <source>
        <dbReference type="PROSITE" id="PS51464"/>
    </source>
</evidence>